<accession>A0A1A9Z754</accession>
<dbReference type="VEuPathDB" id="VectorBase:GPAI005937"/>
<reference evidence="1" key="2">
    <citation type="submission" date="2020-05" db="UniProtKB">
        <authorList>
            <consortium name="EnsemblMetazoa"/>
        </authorList>
    </citation>
    <scope>IDENTIFICATION</scope>
    <source>
        <strain evidence="1">IAEA</strain>
    </source>
</reference>
<reference evidence="2" key="1">
    <citation type="submission" date="2014-03" db="EMBL/GenBank/DDBJ databases">
        <authorList>
            <person name="Aksoy S."/>
            <person name="Warren W."/>
            <person name="Wilson R.K."/>
        </authorList>
    </citation>
    <scope>NUCLEOTIDE SEQUENCE [LARGE SCALE GENOMIC DNA]</scope>
    <source>
        <strain evidence="2">IAEA</strain>
    </source>
</reference>
<dbReference type="Proteomes" id="UP000092445">
    <property type="component" value="Unassembled WGS sequence"/>
</dbReference>
<proteinExistence type="predicted"/>
<dbReference type="AlphaFoldDB" id="A0A1A9Z754"/>
<sequence>MVHSRNLYLQRIDYCHIDVVYKTAYMQTSTLSGNDNILLPTQRCMLWVTTSLPLVARLNDAPGNLQSLCASMRSHADISFDRLCICMHMLSKRDQILSTPILN</sequence>
<keyword evidence="2" id="KW-1185">Reference proteome</keyword>
<evidence type="ECO:0000313" key="1">
    <source>
        <dbReference type="EnsemblMetazoa" id="GPAI005937-PA"/>
    </source>
</evidence>
<evidence type="ECO:0000313" key="2">
    <source>
        <dbReference type="Proteomes" id="UP000092445"/>
    </source>
</evidence>
<protein>
    <submittedName>
        <fullName evidence="1">Uncharacterized protein</fullName>
    </submittedName>
</protein>
<dbReference type="EnsemblMetazoa" id="GPAI005937-RA">
    <property type="protein sequence ID" value="GPAI005937-PA"/>
    <property type="gene ID" value="GPAI005937"/>
</dbReference>
<name>A0A1A9Z754_GLOPL</name>
<organism evidence="1 2">
    <name type="scientific">Glossina pallidipes</name>
    <name type="common">Tsetse fly</name>
    <dbReference type="NCBI Taxonomy" id="7398"/>
    <lineage>
        <taxon>Eukaryota</taxon>
        <taxon>Metazoa</taxon>
        <taxon>Ecdysozoa</taxon>
        <taxon>Arthropoda</taxon>
        <taxon>Hexapoda</taxon>
        <taxon>Insecta</taxon>
        <taxon>Pterygota</taxon>
        <taxon>Neoptera</taxon>
        <taxon>Endopterygota</taxon>
        <taxon>Diptera</taxon>
        <taxon>Brachycera</taxon>
        <taxon>Muscomorpha</taxon>
        <taxon>Hippoboscoidea</taxon>
        <taxon>Glossinidae</taxon>
        <taxon>Glossina</taxon>
    </lineage>
</organism>